<dbReference type="AlphaFoldDB" id="A0A6L8LI51"/>
<evidence type="ECO:0000313" key="8">
    <source>
        <dbReference type="Proteomes" id="UP000479043"/>
    </source>
</evidence>
<dbReference type="GO" id="GO:0030170">
    <property type="term" value="F:pyridoxal phosphate binding"/>
    <property type="evidence" value="ECO:0007669"/>
    <property type="project" value="InterPro"/>
</dbReference>
<dbReference type="FunFam" id="3.40.640.10:FF:000014">
    <property type="entry name" value="Adenosylmethionine-8-amino-7-oxononanoate aminotransferase, probable"/>
    <property type="match status" value="1"/>
</dbReference>
<gene>
    <name evidence="7" type="ORF">GR167_09370</name>
</gene>
<sequence>MTNNASEHTQSLQCKDRHFLHPWEDVTATGTAARTVIAKGDGIYITDSDGKRMIDGPGGMWCVNVGYGREEIVAAVAAQMRDLSYFSPWSVTAAPAAILAERLAALAPGDLNNVFFTTGGSTAVDSALRFAFFYNNCLGRPEKKHVIARVGAYHGSTYLSASCSGKMLEKANMDMIEDRVHLIPNPNPSRRPAGMSVEDFCDAKVADLENKILELGPDKVAAFIAEPVLASGGVIIPPKGYFERCHALCRKYDVLFIADEVVTAFGRLGSYFASKDVFGVEPDMLTTAKGLTSGYLPLGALFISDRLLAEIKAAGNSAKPFFSGFTYSGHPVAAAAGLANLDIFESDGLLDHARSVAPHFRKRLQELADLPVVCDVRVAGLMGGVECSLDTDQPNEERDMNFLLKVDRICQQNGLLLRPIYATAVMSPPLTISKAQIDEMVDILKHGLQAAAADL</sequence>
<dbReference type="InterPro" id="IPR049704">
    <property type="entry name" value="Aminotrans_3_PPA_site"/>
</dbReference>
<dbReference type="PANTHER" id="PTHR43094">
    <property type="entry name" value="AMINOTRANSFERASE"/>
    <property type="match status" value="1"/>
</dbReference>
<dbReference type="Proteomes" id="UP000479043">
    <property type="component" value="Unassembled WGS sequence"/>
</dbReference>
<evidence type="ECO:0000313" key="7">
    <source>
        <dbReference type="EMBL" id="MYM55515.1"/>
    </source>
</evidence>
<proteinExistence type="inferred from homology"/>
<dbReference type="GO" id="GO:0008483">
    <property type="term" value="F:transaminase activity"/>
    <property type="evidence" value="ECO:0007669"/>
    <property type="project" value="UniProtKB-KW"/>
</dbReference>
<comment type="caution">
    <text evidence="7">The sequence shown here is derived from an EMBL/GenBank/DDBJ whole genome shotgun (WGS) entry which is preliminary data.</text>
</comment>
<name>A0A6L8LI51_9RHOB</name>
<evidence type="ECO:0000256" key="4">
    <source>
        <dbReference type="ARBA" id="ARBA00022679"/>
    </source>
</evidence>
<comment type="cofactor">
    <cofactor evidence="1">
        <name>pyridoxal 5'-phosphate</name>
        <dbReference type="ChEBI" id="CHEBI:597326"/>
    </cofactor>
</comment>
<dbReference type="InterPro" id="IPR015422">
    <property type="entry name" value="PyrdxlP-dep_Trfase_small"/>
</dbReference>
<accession>A0A6L8LI51</accession>
<dbReference type="PIRSF" id="PIRSF000521">
    <property type="entry name" value="Transaminase_4ab_Lys_Orn"/>
    <property type="match status" value="1"/>
</dbReference>
<dbReference type="CDD" id="cd00610">
    <property type="entry name" value="OAT_like"/>
    <property type="match status" value="1"/>
</dbReference>
<organism evidence="7 8">
    <name type="scientific">Thalassovita mangrovi</name>
    <dbReference type="NCBI Taxonomy" id="2692236"/>
    <lineage>
        <taxon>Bacteria</taxon>
        <taxon>Pseudomonadati</taxon>
        <taxon>Pseudomonadota</taxon>
        <taxon>Alphaproteobacteria</taxon>
        <taxon>Rhodobacterales</taxon>
        <taxon>Roseobacteraceae</taxon>
        <taxon>Thalassovita</taxon>
    </lineage>
</organism>
<dbReference type="InterPro" id="IPR005814">
    <property type="entry name" value="Aminotrans_3"/>
</dbReference>
<dbReference type="Gene3D" id="3.90.1150.10">
    <property type="entry name" value="Aspartate Aminotransferase, domain 1"/>
    <property type="match status" value="1"/>
</dbReference>
<evidence type="ECO:0000256" key="3">
    <source>
        <dbReference type="ARBA" id="ARBA00022576"/>
    </source>
</evidence>
<dbReference type="EMBL" id="WWEN01000003">
    <property type="protein sequence ID" value="MYM55515.1"/>
    <property type="molecule type" value="Genomic_DNA"/>
</dbReference>
<dbReference type="RefSeq" id="WP_160973203.1">
    <property type="nucleotide sequence ID" value="NZ_WWEN01000003.1"/>
</dbReference>
<evidence type="ECO:0000256" key="5">
    <source>
        <dbReference type="ARBA" id="ARBA00022898"/>
    </source>
</evidence>
<evidence type="ECO:0000256" key="6">
    <source>
        <dbReference type="RuleBase" id="RU003560"/>
    </source>
</evidence>
<dbReference type="InterPro" id="IPR015421">
    <property type="entry name" value="PyrdxlP-dep_Trfase_major"/>
</dbReference>
<keyword evidence="4 7" id="KW-0808">Transferase</keyword>
<comment type="similarity">
    <text evidence="2 6">Belongs to the class-III pyridoxal-phosphate-dependent aminotransferase family.</text>
</comment>
<dbReference type="NCBIfam" id="NF005447">
    <property type="entry name" value="PRK07036.1"/>
    <property type="match status" value="1"/>
</dbReference>
<dbReference type="SUPFAM" id="SSF53383">
    <property type="entry name" value="PLP-dependent transferases"/>
    <property type="match status" value="1"/>
</dbReference>
<evidence type="ECO:0000256" key="1">
    <source>
        <dbReference type="ARBA" id="ARBA00001933"/>
    </source>
</evidence>
<reference evidence="7 8" key="1">
    <citation type="submission" date="2020-01" db="EMBL/GenBank/DDBJ databases">
        <authorList>
            <person name="Chen S."/>
        </authorList>
    </citation>
    <scope>NUCLEOTIDE SEQUENCE [LARGE SCALE GENOMIC DNA]</scope>
    <source>
        <strain evidence="7 8">GS-10</strain>
    </source>
</reference>
<keyword evidence="8" id="KW-1185">Reference proteome</keyword>
<dbReference type="PANTHER" id="PTHR43094:SF1">
    <property type="entry name" value="AMINOTRANSFERASE CLASS-III"/>
    <property type="match status" value="1"/>
</dbReference>
<keyword evidence="3 7" id="KW-0032">Aminotransferase</keyword>
<dbReference type="Gene3D" id="3.40.640.10">
    <property type="entry name" value="Type I PLP-dependent aspartate aminotransferase-like (Major domain)"/>
    <property type="match status" value="1"/>
</dbReference>
<dbReference type="PROSITE" id="PS00600">
    <property type="entry name" value="AA_TRANSFER_CLASS_3"/>
    <property type="match status" value="1"/>
</dbReference>
<keyword evidence="5 6" id="KW-0663">Pyridoxal phosphate</keyword>
<protein>
    <submittedName>
        <fullName evidence="7">Aminotransferase</fullName>
    </submittedName>
</protein>
<dbReference type="Pfam" id="PF00202">
    <property type="entry name" value="Aminotran_3"/>
    <property type="match status" value="1"/>
</dbReference>
<dbReference type="InterPro" id="IPR015424">
    <property type="entry name" value="PyrdxlP-dep_Trfase"/>
</dbReference>
<evidence type="ECO:0000256" key="2">
    <source>
        <dbReference type="ARBA" id="ARBA00008954"/>
    </source>
</evidence>